<reference evidence="1" key="1">
    <citation type="journal article" date="2014" name="Front. Microbiol.">
        <title>High frequency of phylogenetically diverse reductive dehalogenase-homologous genes in deep subseafloor sedimentary metagenomes.</title>
        <authorList>
            <person name="Kawai M."/>
            <person name="Futagami T."/>
            <person name="Toyoda A."/>
            <person name="Takaki Y."/>
            <person name="Nishi S."/>
            <person name="Hori S."/>
            <person name="Arai W."/>
            <person name="Tsubouchi T."/>
            <person name="Morono Y."/>
            <person name="Uchiyama I."/>
            <person name="Ito T."/>
            <person name="Fujiyama A."/>
            <person name="Inagaki F."/>
            <person name="Takami H."/>
        </authorList>
    </citation>
    <scope>NUCLEOTIDE SEQUENCE</scope>
    <source>
        <strain evidence="1">Expedition CK06-06</strain>
    </source>
</reference>
<gene>
    <name evidence="1" type="ORF">S01H4_43633</name>
</gene>
<dbReference type="PROSITE" id="PS51257">
    <property type="entry name" value="PROKAR_LIPOPROTEIN"/>
    <property type="match status" value="1"/>
</dbReference>
<comment type="caution">
    <text evidence="1">The sequence shown here is derived from an EMBL/GenBank/DDBJ whole genome shotgun (WGS) entry which is preliminary data.</text>
</comment>
<dbReference type="EMBL" id="BART01024089">
    <property type="protein sequence ID" value="GAH00455.1"/>
    <property type="molecule type" value="Genomic_DNA"/>
</dbReference>
<sequence>MTNFRSAIFPLLAAIALACTESESPPKIPLEVPKALWVEIAGEPFELELALDAATRYQGLSGRLAIEPNGGML</sequence>
<accession>X1CWP2</accession>
<protein>
    <submittedName>
        <fullName evidence="1">Uncharacterized protein</fullName>
    </submittedName>
</protein>
<organism evidence="1">
    <name type="scientific">marine sediment metagenome</name>
    <dbReference type="NCBI Taxonomy" id="412755"/>
    <lineage>
        <taxon>unclassified sequences</taxon>
        <taxon>metagenomes</taxon>
        <taxon>ecological metagenomes</taxon>
    </lineage>
</organism>
<dbReference type="InterPro" id="IPR038695">
    <property type="entry name" value="Saro_0823-like_sf"/>
</dbReference>
<dbReference type="AlphaFoldDB" id="X1CWP2"/>
<name>X1CWP2_9ZZZZ</name>
<proteinExistence type="predicted"/>
<dbReference type="Gene3D" id="2.60.120.1140">
    <property type="entry name" value="Protein of unknown function DUF192"/>
    <property type="match status" value="1"/>
</dbReference>
<feature type="non-terminal residue" evidence="1">
    <location>
        <position position="73"/>
    </location>
</feature>
<evidence type="ECO:0000313" key="1">
    <source>
        <dbReference type="EMBL" id="GAH00455.1"/>
    </source>
</evidence>